<sequence length="395" mass="42730">MMGAKLGIAALCCLASYSVAAEEVESDASSKRLLYDDMRLYYDVMQSVDADQIKNVIDVNYKHVKMESVTAEETLSALKELKDTITKYDVPFKTSQLGERNSEEYSKKPIVETFKSLIDSVTSMKKKVEELREKVKPLVSFVEQSQKLYAEFETYYKENIYADTSSVDVGKLKTFCHELLKTDSKLVLLAKTFETYTKKMKETNTDFINPTTIKETPPTLPTADSSKHRQASETLSVVQSDSPTEQPLAQHPGPEDVKEPTQTSAHDGETHTGTCPETTGEHGAVPSETEASASELPNDSTTSSQENQDSDAEKIDEPAPEPESSVPGSSSASSTSPAAPQPVDTTSGPQGQAGSPQAPSEGVSGNLKGQNDTASSATFTGLSVATLCYIVLSAF</sequence>
<reference evidence="3" key="1">
    <citation type="journal article" date="2020" name="Parasitol. Res.">
        <title>Characterization of the variable merozoite surface antigen (VMSA) gene family of Babesia orientalis.</title>
        <authorList>
            <person name="Nie Z."/>
            <person name="Xia Y."/>
            <person name="Yu L."/>
            <person name="Li M."/>
            <person name="Guo J."/>
            <person name="Sun Y."/>
            <person name="Ao Y."/>
            <person name="Zhan X."/>
            <person name="Zhao Y."/>
            <person name="An X."/>
            <person name="Liu Q."/>
            <person name="Sen W."/>
            <person name="Shu X."/>
            <person name="Li D."/>
            <person name="He L."/>
            <person name="Zhao J."/>
        </authorList>
    </citation>
    <scope>NUCLEOTIDE SEQUENCE</scope>
</reference>
<protein>
    <submittedName>
        <fullName evidence="3">Merozoite surface antigen 1</fullName>
    </submittedName>
</protein>
<accession>A0A7S8BTI4</accession>
<feature type="compositionally biased region" description="Polar residues" evidence="1">
    <location>
        <begin position="343"/>
        <end position="358"/>
    </location>
</feature>
<feature type="signal peptide" evidence="2">
    <location>
        <begin position="1"/>
        <end position="21"/>
    </location>
</feature>
<evidence type="ECO:0000313" key="3">
    <source>
        <dbReference type="EMBL" id="QPB88912.1"/>
    </source>
</evidence>
<evidence type="ECO:0000256" key="1">
    <source>
        <dbReference type="SAM" id="MobiDB-lite"/>
    </source>
</evidence>
<keyword evidence="3" id="KW-0477">Merozoite</keyword>
<dbReference type="AlphaFoldDB" id="A0A7S8BTI4"/>
<proteinExistence type="evidence at transcript level"/>
<keyword evidence="2" id="KW-0732">Signal</keyword>
<evidence type="ECO:0000256" key="2">
    <source>
        <dbReference type="SAM" id="SignalP"/>
    </source>
</evidence>
<dbReference type="EMBL" id="MN308083">
    <property type="protein sequence ID" value="QPB88912.1"/>
    <property type="molecule type" value="mRNA"/>
</dbReference>
<feature type="compositionally biased region" description="Polar residues" evidence="1">
    <location>
        <begin position="232"/>
        <end position="247"/>
    </location>
</feature>
<feature type="region of interest" description="Disordered" evidence="1">
    <location>
        <begin position="208"/>
        <end position="378"/>
    </location>
</feature>
<name>A0A7S8BTI4_9APIC</name>
<organism evidence="3">
    <name type="scientific">Babesia orientalis</name>
    <dbReference type="NCBI Taxonomy" id="273649"/>
    <lineage>
        <taxon>Eukaryota</taxon>
        <taxon>Sar</taxon>
        <taxon>Alveolata</taxon>
        <taxon>Apicomplexa</taxon>
        <taxon>Aconoidasida</taxon>
        <taxon>Piroplasmida</taxon>
        <taxon>Babesiidae</taxon>
        <taxon>Babesia</taxon>
    </lineage>
</organism>
<feature type="chain" id="PRO_5030521438" evidence="2">
    <location>
        <begin position="22"/>
        <end position="395"/>
    </location>
</feature>
<feature type="compositionally biased region" description="Polar residues" evidence="1">
    <location>
        <begin position="260"/>
        <end position="277"/>
    </location>
</feature>
<feature type="compositionally biased region" description="Polar residues" evidence="1">
    <location>
        <begin position="289"/>
        <end position="307"/>
    </location>
</feature>
<feature type="compositionally biased region" description="Polar residues" evidence="1">
    <location>
        <begin position="367"/>
        <end position="378"/>
    </location>
</feature>
<feature type="compositionally biased region" description="Low complexity" evidence="1">
    <location>
        <begin position="322"/>
        <end position="342"/>
    </location>
</feature>